<dbReference type="PROSITE" id="PS50089">
    <property type="entry name" value="ZF_RING_2"/>
    <property type="match status" value="1"/>
</dbReference>
<dbReference type="SMART" id="SM00184">
    <property type="entry name" value="RING"/>
    <property type="match status" value="1"/>
</dbReference>
<dbReference type="Pfam" id="PF13923">
    <property type="entry name" value="zf-C3HC4_2"/>
    <property type="match status" value="1"/>
</dbReference>
<evidence type="ECO:0000313" key="5">
    <source>
        <dbReference type="EMBL" id="QHU36801.1"/>
    </source>
</evidence>
<accession>A0A6C0M4C3</accession>
<dbReference type="InterPro" id="IPR017907">
    <property type="entry name" value="Znf_RING_CS"/>
</dbReference>
<dbReference type="PANTHER" id="PTHR23041">
    <property type="entry name" value="RING FINGER DOMAIN-CONTAINING"/>
    <property type="match status" value="1"/>
</dbReference>
<keyword evidence="2" id="KW-0863">Zinc-finger</keyword>
<dbReference type="AlphaFoldDB" id="A0A6C0M4C3"/>
<dbReference type="InterPro" id="IPR001841">
    <property type="entry name" value="Znf_RING"/>
</dbReference>
<feature type="domain" description="RING-type" evidence="4">
    <location>
        <begin position="33"/>
        <end position="73"/>
    </location>
</feature>
<dbReference type="PANTHER" id="PTHR23041:SF78">
    <property type="entry name" value="E3 UBIQUITIN-PROTEIN LIGASE RNF4"/>
    <property type="match status" value="1"/>
</dbReference>
<dbReference type="Gene3D" id="3.30.40.10">
    <property type="entry name" value="Zinc/RING finger domain, C3HC4 (zinc finger)"/>
    <property type="match status" value="1"/>
</dbReference>
<proteinExistence type="predicted"/>
<organism evidence="5">
    <name type="scientific">viral metagenome</name>
    <dbReference type="NCBI Taxonomy" id="1070528"/>
    <lineage>
        <taxon>unclassified sequences</taxon>
        <taxon>metagenomes</taxon>
        <taxon>organismal metagenomes</taxon>
    </lineage>
</organism>
<evidence type="ECO:0000259" key="4">
    <source>
        <dbReference type="PROSITE" id="PS50089"/>
    </source>
</evidence>
<evidence type="ECO:0000256" key="3">
    <source>
        <dbReference type="ARBA" id="ARBA00022833"/>
    </source>
</evidence>
<reference evidence="5" key="1">
    <citation type="journal article" date="2020" name="Nature">
        <title>Giant virus diversity and host interactions through global metagenomics.</title>
        <authorList>
            <person name="Schulz F."/>
            <person name="Roux S."/>
            <person name="Paez-Espino D."/>
            <person name="Jungbluth S."/>
            <person name="Walsh D.A."/>
            <person name="Denef V.J."/>
            <person name="McMahon K.D."/>
            <person name="Konstantinidis K.T."/>
            <person name="Eloe-Fadrosh E.A."/>
            <person name="Kyrpides N.C."/>
            <person name="Woyke T."/>
        </authorList>
    </citation>
    <scope>NUCLEOTIDE SEQUENCE</scope>
    <source>
        <strain evidence="5">GVMAG-S-1035124-57</strain>
    </source>
</reference>
<dbReference type="SUPFAM" id="SSF57850">
    <property type="entry name" value="RING/U-box"/>
    <property type="match status" value="1"/>
</dbReference>
<name>A0A6C0M4C3_9ZZZZ</name>
<dbReference type="InterPro" id="IPR047134">
    <property type="entry name" value="RNF4"/>
</dbReference>
<keyword evidence="1" id="KW-0479">Metal-binding</keyword>
<dbReference type="GO" id="GO:0008270">
    <property type="term" value="F:zinc ion binding"/>
    <property type="evidence" value="ECO:0007669"/>
    <property type="project" value="UniProtKB-KW"/>
</dbReference>
<protein>
    <recommendedName>
        <fullName evidence="4">RING-type domain-containing protein</fullName>
    </recommendedName>
</protein>
<dbReference type="PROSITE" id="PS00518">
    <property type="entry name" value="ZF_RING_1"/>
    <property type="match status" value="1"/>
</dbReference>
<sequence length="169" mass="19292">MFYNIEPRNSMQYLWNRLPESEEDVQPASAGVCSVCLEPLKTTNVSITQCGHKFCTTCLLKSLEHKNTCPLCRQEIEPERKPINPISVSIASELIRDEERAIDLTRRITMIQSFGGTNGRSSMIFSLCREIAFSTAHAIARWQKNDDKTYDHSWTSFDYDESDEGSDSE</sequence>
<evidence type="ECO:0000256" key="1">
    <source>
        <dbReference type="ARBA" id="ARBA00022723"/>
    </source>
</evidence>
<keyword evidence="3" id="KW-0862">Zinc</keyword>
<evidence type="ECO:0000256" key="2">
    <source>
        <dbReference type="ARBA" id="ARBA00022771"/>
    </source>
</evidence>
<dbReference type="EMBL" id="MN740631">
    <property type="protein sequence ID" value="QHU36801.1"/>
    <property type="molecule type" value="Genomic_DNA"/>
</dbReference>
<dbReference type="InterPro" id="IPR013083">
    <property type="entry name" value="Znf_RING/FYVE/PHD"/>
</dbReference>